<dbReference type="InterPro" id="IPR032095">
    <property type="entry name" value="Sacchrp_dh-like_C"/>
</dbReference>
<keyword evidence="1" id="KW-0560">Oxidoreductase</keyword>
<dbReference type="PATRIC" id="fig|263475.3.peg.4508"/>
<evidence type="ECO:0000259" key="2">
    <source>
        <dbReference type="Pfam" id="PF03435"/>
    </source>
</evidence>
<feature type="domain" description="Saccharopine dehydrogenase NADP binding" evidence="2">
    <location>
        <begin position="3"/>
        <end position="125"/>
    </location>
</feature>
<sequence>MKVAVLGAGLMGKEVARDLVKSDKVEKVYLADLDVGQTTLFAELLKSDKLEVLHLDANDDTELKFVMAKADVVINALFYTFNEKVARMAIEVGVHSVDLGGHIGGATNAVLKLSDNAKEKGITLIPDLGVAPGMINILTGYGASKLDSVKSIKIFVGGIPVEKEPPLDYNIVFSLEGVFDHYTDPSHVIRGGKLQEITSLSEIEKVYFDGFTGLEAFHTSGGLSTLAQTFPNVNTLEYKTIRYQGHAEKFKLLVDLGLTNKETTVNLEGQAIKARDVLREVLQSKMSLGNKSDAVLLRVIVSGEKGEELVSYEYELIIKKDKETNETAMALATANTISVVAQLVGDGTISKRGVYPPEKVVPGEKYMEEMKKRGVSIKETMHRSTNIVKG</sequence>
<dbReference type="SUPFAM" id="SSF51735">
    <property type="entry name" value="NAD(P)-binding Rossmann-fold domains"/>
    <property type="match status" value="1"/>
</dbReference>
<dbReference type="PANTHER" id="PTHR11133:SF22">
    <property type="entry name" value="ALPHA-AMINOADIPIC SEMIALDEHYDE SYNTHASE, MITOCHONDRIAL"/>
    <property type="match status" value="1"/>
</dbReference>
<accession>A0A0M0LFU9</accession>
<dbReference type="EMBL" id="LILB01000005">
    <property type="protein sequence ID" value="KOO49846.1"/>
    <property type="molecule type" value="Genomic_DNA"/>
</dbReference>
<dbReference type="GeneID" id="301137624"/>
<organism evidence="4 5">
    <name type="scientific">Viridibacillus arvi</name>
    <dbReference type="NCBI Taxonomy" id="263475"/>
    <lineage>
        <taxon>Bacteria</taxon>
        <taxon>Bacillati</taxon>
        <taxon>Bacillota</taxon>
        <taxon>Bacilli</taxon>
        <taxon>Bacillales</taxon>
        <taxon>Caryophanaceae</taxon>
        <taxon>Viridibacillus</taxon>
    </lineage>
</organism>
<feature type="domain" description="Saccharopine dehydrogenase-like C-terminal" evidence="3">
    <location>
        <begin position="129"/>
        <end position="375"/>
    </location>
</feature>
<dbReference type="Gene3D" id="3.30.360.10">
    <property type="entry name" value="Dihydrodipicolinate Reductase, domain 2"/>
    <property type="match status" value="1"/>
</dbReference>
<reference evidence="5" key="1">
    <citation type="submission" date="2015-08" db="EMBL/GenBank/DDBJ databases">
        <title>Fjat-10028 dsm 16317.</title>
        <authorList>
            <person name="Liu B."/>
            <person name="Wang J."/>
            <person name="Zhu Y."/>
            <person name="Liu G."/>
            <person name="Chen Q."/>
            <person name="Chen Z."/>
            <person name="Lan J."/>
            <person name="Che J."/>
            <person name="Ge C."/>
            <person name="Shi H."/>
            <person name="Pan Z."/>
            <person name="Liu X."/>
        </authorList>
    </citation>
    <scope>NUCLEOTIDE SEQUENCE [LARGE SCALE GENOMIC DNA]</scope>
    <source>
        <strain evidence="5">DSM 16317</strain>
    </source>
</reference>
<name>A0A0M0LFU9_9BACL</name>
<proteinExistence type="predicted"/>
<keyword evidence="5" id="KW-1185">Reference proteome</keyword>
<dbReference type="OrthoDB" id="9769367at2"/>
<gene>
    <name evidence="4" type="ORF">AMD00_16135</name>
</gene>
<dbReference type="InterPro" id="IPR036291">
    <property type="entry name" value="NAD(P)-bd_dom_sf"/>
</dbReference>
<dbReference type="PANTHER" id="PTHR11133">
    <property type="entry name" value="SACCHAROPINE DEHYDROGENASE"/>
    <property type="match status" value="1"/>
</dbReference>
<dbReference type="AlphaFoldDB" id="A0A0M0LFU9"/>
<dbReference type="InterPro" id="IPR005097">
    <property type="entry name" value="Sacchrp_dh_NADP-bd"/>
</dbReference>
<comment type="caution">
    <text evidence="4">The sequence shown here is derived from an EMBL/GenBank/DDBJ whole genome shotgun (WGS) entry which is preliminary data.</text>
</comment>
<dbReference type="Proteomes" id="UP000036867">
    <property type="component" value="Unassembled WGS sequence"/>
</dbReference>
<dbReference type="Gene3D" id="3.40.50.720">
    <property type="entry name" value="NAD(P)-binding Rossmann-like Domain"/>
    <property type="match status" value="1"/>
</dbReference>
<protein>
    <submittedName>
        <fullName evidence="4">Saccharopine dehydrogenase</fullName>
    </submittedName>
</protein>
<dbReference type="Pfam" id="PF03435">
    <property type="entry name" value="Sacchrp_dh_NADP"/>
    <property type="match status" value="1"/>
</dbReference>
<dbReference type="InterPro" id="IPR051168">
    <property type="entry name" value="AASS"/>
</dbReference>
<dbReference type="SUPFAM" id="SSF55347">
    <property type="entry name" value="Glyceraldehyde-3-phosphate dehydrogenase-like, C-terminal domain"/>
    <property type="match status" value="1"/>
</dbReference>
<dbReference type="STRING" id="263475.AMD00_16135"/>
<evidence type="ECO:0000259" key="3">
    <source>
        <dbReference type="Pfam" id="PF16653"/>
    </source>
</evidence>
<dbReference type="GO" id="GO:0016491">
    <property type="term" value="F:oxidoreductase activity"/>
    <property type="evidence" value="ECO:0007669"/>
    <property type="project" value="UniProtKB-KW"/>
</dbReference>
<evidence type="ECO:0000256" key="1">
    <source>
        <dbReference type="ARBA" id="ARBA00023002"/>
    </source>
</evidence>
<evidence type="ECO:0000313" key="4">
    <source>
        <dbReference type="EMBL" id="KOO49846.1"/>
    </source>
</evidence>
<dbReference type="Pfam" id="PF16653">
    <property type="entry name" value="Sacchrp_dh_C"/>
    <property type="match status" value="1"/>
</dbReference>
<dbReference type="RefSeq" id="WP_053418018.1">
    <property type="nucleotide sequence ID" value="NZ_JBCMHV010000009.1"/>
</dbReference>
<evidence type="ECO:0000313" key="5">
    <source>
        <dbReference type="Proteomes" id="UP000036867"/>
    </source>
</evidence>